<feature type="domain" description="C2H2-type" evidence="9">
    <location>
        <begin position="110"/>
        <end position="137"/>
    </location>
</feature>
<dbReference type="eggNOG" id="KOG1721">
    <property type="taxonomic scope" value="Eukaryota"/>
</dbReference>
<evidence type="ECO:0000256" key="1">
    <source>
        <dbReference type="ARBA" id="ARBA00022723"/>
    </source>
</evidence>
<dbReference type="PROSITE" id="PS00028">
    <property type="entry name" value="ZINC_FINGER_C2H2_1"/>
    <property type="match status" value="3"/>
</dbReference>
<evidence type="ECO:0000256" key="4">
    <source>
        <dbReference type="ARBA" id="ARBA00022833"/>
    </source>
</evidence>
<dbReference type="GO" id="GO:0003700">
    <property type="term" value="F:DNA-binding transcription factor activity"/>
    <property type="evidence" value="ECO:0007669"/>
    <property type="project" value="InterPro"/>
</dbReference>
<evidence type="ECO:0000256" key="5">
    <source>
        <dbReference type="ARBA" id="ARBA00023015"/>
    </source>
</evidence>
<dbReference type="Pfam" id="PF13912">
    <property type="entry name" value="zf-C2H2_6"/>
    <property type="match status" value="2"/>
</dbReference>
<evidence type="ECO:0000256" key="7">
    <source>
        <dbReference type="PROSITE-ProRule" id="PRU00042"/>
    </source>
</evidence>
<evidence type="ECO:0000256" key="2">
    <source>
        <dbReference type="ARBA" id="ARBA00022737"/>
    </source>
</evidence>
<feature type="compositionally biased region" description="Basic and acidic residues" evidence="8">
    <location>
        <begin position="1"/>
        <end position="12"/>
    </location>
</feature>
<dbReference type="AlphaFoldDB" id="A0A0D3GT70"/>
<evidence type="ECO:0000256" key="6">
    <source>
        <dbReference type="ARBA" id="ARBA00023163"/>
    </source>
</evidence>
<protein>
    <recommendedName>
        <fullName evidence="9">C2H2-type domain-containing protein</fullName>
    </recommendedName>
</protein>
<evidence type="ECO:0000313" key="10">
    <source>
        <dbReference type="EnsemblPlants" id="OBART07G21220.1"/>
    </source>
</evidence>
<name>A0A0D3GT70_9ORYZ</name>
<dbReference type="EnsemblPlants" id="OBART07G21220.1">
    <property type="protein sequence ID" value="OBART07G21220.1"/>
    <property type="gene ID" value="OBART07G21220"/>
</dbReference>
<dbReference type="SUPFAM" id="SSF57667">
    <property type="entry name" value="beta-beta-alpha zinc fingers"/>
    <property type="match status" value="2"/>
</dbReference>
<evidence type="ECO:0000256" key="3">
    <source>
        <dbReference type="ARBA" id="ARBA00022771"/>
    </source>
</evidence>
<evidence type="ECO:0000256" key="8">
    <source>
        <dbReference type="SAM" id="MobiDB-lite"/>
    </source>
</evidence>
<keyword evidence="6" id="KW-0804">Transcription</keyword>
<feature type="region of interest" description="Disordered" evidence="8">
    <location>
        <begin position="1"/>
        <end position="88"/>
    </location>
</feature>
<keyword evidence="4" id="KW-0862">Zinc</keyword>
<feature type="domain" description="C2H2-type" evidence="9">
    <location>
        <begin position="216"/>
        <end position="243"/>
    </location>
</feature>
<feature type="compositionally biased region" description="Acidic residues" evidence="8">
    <location>
        <begin position="13"/>
        <end position="29"/>
    </location>
</feature>
<dbReference type="HOGENOM" id="CLU_051578_0_0_1"/>
<dbReference type="PaxDb" id="65489-OBART07G21220.1"/>
<dbReference type="GO" id="GO:0008270">
    <property type="term" value="F:zinc ion binding"/>
    <property type="evidence" value="ECO:0007669"/>
    <property type="project" value="UniProtKB-KW"/>
</dbReference>
<keyword evidence="3 7" id="KW-0863">Zinc-finger</keyword>
<dbReference type="SMART" id="SM00355">
    <property type="entry name" value="ZnF_C2H2"/>
    <property type="match status" value="3"/>
</dbReference>
<dbReference type="InterPro" id="IPR036236">
    <property type="entry name" value="Znf_C2H2_sf"/>
</dbReference>
<dbReference type="InterPro" id="IPR013087">
    <property type="entry name" value="Znf_C2H2_type"/>
</dbReference>
<dbReference type="GO" id="GO:0000976">
    <property type="term" value="F:transcription cis-regulatory region binding"/>
    <property type="evidence" value="ECO:0007669"/>
    <property type="project" value="TreeGrafter"/>
</dbReference>
<organism evidence="10">
    <name type="scientific">Oryza barthii</name>
    <dbReference type="NCBI Taxonomy" id="65489"/>
    <lineage>
        <taxon>Eukaryota</taxon>
        <taxon>Viridiplantae</taxon>
        <taxon>Streptophyta</taxon>
        <taxon>Embryophyta</taxon>
        <taxon>Tracheophyta</taxon>
        <taxon>Spermatophyta</taxon>
        <taxon>Magnoliopsida</taxon>
        <taxon>Liliopsida</taxon>
        <taxon>Poales</taxon>
        <taxon>Poaceae</taxon>
        <taxon>BOP clade</taxon>
        <taxon>Oryzoideae</taxon>
        <taxon>Oryzeae</taxon>
        <taxon>Oryzinae</taxon>
        <taxon>Oryza</taxon>
    </lineage>
</organism>
<dbReference type="PROSITE" id="PS50157">
    <property type="entry name" value="ZINC_FINGER_C2H2_2"/>
    <property type="match status" value="2"/>
</dbReference>
<evidence type="ECO:0000259" key="9">
    <source>
        <dbReference type="PROSITE" id="PS50157"/>
    </source>
</evidence>
<keyword evidence="5" id="KW-0805">Transcription regulation</keyword>
<keyword evidence="2" id="KW-0677">Repeat</keyword>
<dbReference type="Gene3D" id="3.30.160.60">
    <property type="entry name" value="Classic Zinc Finger"/>
    <property type="match status" value="2"/>
</dbReference>
<accession>A0A0D3GT70</accession>
<dbReference type="PANTHER" id="PTHR45988:SF91">
    <property type="entry name" value="ZINC FINGER PROTEIN 1"/>
    <property type="match status" value="1"/>
</dbReference>
<dbReference type="STRING" id="65489.A0A0D3GT70"/>
<keyword evidence="11" id="KW-1185">Reference proteome</keyword>
<feature type="compositionally biased region" description="Low complexity" evidence="8">
    <location>
        <begin position="63"/>
        <end position="82"/>
    </location>
</feature>
<reference evidence="10" key="2">
    <citation type="submission" date="2015-03" db="UniProtKB">
        <authorList>
            <consortium name="EnsemblPlants"/>
        </authorList>
    </citation>
    <scope>IDENTIFICATION</scope>
</reference>
<reference evidence="10" key="1">
    <citation type="journal article" date="2009" name="Rice">
        <title>De Novo Next Generation Sequencing of Plant Genomes.</title>
        <authorList>
            <person name="Rounsley S."/>
            <person name="Marri P.R."/>
            <person name="Yu Y."/>
            <person name="He R."/>
            <person name="Sisneros N."/>
            <person name="Goicoechea J.L."/>
            <person name="Lee S.J."/>
            <person name="Angelova A."/>
            <person name="Kudrna D."/>
            <person name="Luo M."/>
            <person name="Affourtit J."/>
            <person name="Desany B."/>
            <person name="Knight J."/>
            <person name="Niazi F."/>
            <person name="Egholm M."/>
            <person name="Wing R.A."/>
        </authorList>
    </citation>
    <scope>NUCLEOTIDE SEQUENCE [LARGE SCALE GENOMIC DNA]</scope>
    <source>
        <strain evidence="10">cv. IRGC 105608</strain>
    </source>
</reference>
<keyword evidence="1" id="KW-0479">Metal-binding</keyword>
<dbReference type="Proteomes" id="UP000026960">
    <property type="component" value="Chromosome 7"/>
</dbReference>
<sequence>MEGKSSSRHADPLEEVEMNSASETEDDDDCRYVIQSRRDNDNDDEEGMRPATACKRRRRLDDILALLPSPPTLSTSSGSEGTISDRDHGGDVIRAGDDADPVAARQEASFPCHLCHKEFGSRKAVHGHMRVHHAENEKEPLPPPPPPAAMPVLPQARLPAPGASRSGGPYKCKYEGCNMEYKTHQGLGGHVAGHINRDKMATASGSGGAGKPEGKHPCNVCGKEYPTGVALGGHKRKHYRKDLDLTLSLAPPGELAAPPTPAPAPAAIAAVEAEAEVAEDGDGGEPVPTTLSTGARRNVVVRIWGVDVEKPVDDVEEQDGGSN</sequence>
<dbReference type="InterPro" id="IPR044653">
    <property type="entry name" value="AZF1/2/3-like"/>
</dbReference>
<dbReference type="GO" id="GO:0005634">
    <property type="term" value="C:nucleus"/>
    <property type="evidence" value="ECO:0007669"/>
    <property type="project" value="TreeGrafter"/>
</dbReference>
<proteinExistence type="predicted"/>
<dbReference type="PANTHER" id="PTHR45988">
    <property type="entry name" value="C2H2 TYPE ZINC FINGER TRANSCRIPTION FACTOR FAMILY-RELATED"/>
    <property type="match status" value="1"/>
</dbReference>
<evidence type="ECO:0000313" key="11">
    <source>
        <dbReference type="Proteomes" id="UP000026960"/>
    </source>
</evidence>
<dbReference type="Gramene" id="OBART07G21220.1">
    <property type="protein sequence ID" value="OBART07G21220.1"/>
    <property type="gene ID" value="OBART07G21220"/>
</dbReference>